<dbReference type="EMBL" id="AFNU02000006">
    <property type="protein sequence ID" value="ERJ11978.1"/>
    <property type="molecule type" value="Genomic_DNA"/>
</dbReference>
<keyword evidence="3" id="KW-1185">Reference proteome</keyword>
<feature type="transmembrane region" description="Helical" evidence="1">
    <location>
        <begin position="160"/>
        <end position="177"/>
    </location>
</feature>
<feature type="transmembrane region" description="Helical" evidence="1">
    <location>
        <begin position="298"/>
        <end position="317"/>
    </location>
</feature>
<reference evidence="2 3" key="2">
    <citation type="journal article" date="2013" name="PLoS ONE">
        <title>INDIGO - INtegrated Data Warehouse of MIcrobial GenOmes with Examples from the Red Sea Extremophiles.</title>
        <authorList>
            <person name="Alam I."/>
            <person name="Antunes A."/>
            <person name="Kamau A.A."/>
            <person name="Ba Alawi W."/>
            <person name="Kalkatawi M."/>
            <person name="Stingl U."/>
            <person name="Bajic V.B."/>
        </authorList>
    </citation>
    <scope>NUCLEOTIDE SEQUENCE [LARGE SCALE GENOMIC DNA]</scope>
    <source>
        <strain evidence="2 3">SSD-17B</strain>
    </source>
</reference>
<keyword evidence="1" id="KW-0472">Membrane</keyword>
<dbReference type="STRING" id="1033810.HLPCO_001892"/>
<comment type="caution">
    <text evidence="2">The sequence shown here is derived from an EMBL/GenBank/DDBJ whole genome shotgun (WGS) entry which is preliminary data.</text>
</comment>
<organism evidence="2 3">
    <name type="scientific">Haloplasma contractile SSD-17B</name>
    <dbReference type="NCBI Taxonomy" id="1033810"/>
    <lineage>
        <taxon>Bacteria</taxon>
        <taxon>Bacillati</taxon>
        <taxon>Mycoplasmatota</taxon>
        <taxon>Mollicutes</taxon>
        <taxon>Haloplasmatales</taxon>
        <taxon>Haloplasmataceae</taxon>
        <taxon>Haloplasma</taxon>
    </lineage>
</organism>
<name>U2EA35_9MOLU</name>
<dbReference type="Proteomes" id="UP000005707">
    <property type="component" value="Unassembled WGS sequence"/>
</dbReference>
<feature type="transmembrane region" description="Helical" evidence="1">
    <location>
        <begin position="189"/>
        <end position="208"/>
    </location>
</feature>
<evidence type="ECO:0000313" key="2">
    <source>
        <dbReference type="EMBL" id="ERJ11978.1"/>
    </source>
</evidence>
<dbReference type="AlphaFoldDB" id="U2EA35"/>
<gene>
    <name evidence="2" type="ORF">HLPCO_001892</name>
</gene>
<evidence type="ECO:0000313" key="3">
    <source>
        <dbReference type="Proteomes" id="UP000005707"/>
    </source>
</evidence>
<evidence type="ECO:0000256" key="1">
    <source>
        <dbReference type="SAM" id="Phobius"/>
    </source>
</evidence>
<dbReference type="OrthoDB" id="9893909at2"/>
<accession>U2EA35</accession>
<proteinExistence type="predicted"/>
<sequence>MKKYEKLILLLEQEGVDVSPFVNIKKNEIASEGCVDVLSLTNYHDIIDNKQRLHDSSLKQSNPFFLALKKETRPKYVGDMKMRLDDSLITFEDVFNDESKTETDKHTIAYKGFQQLSNEYRVFVREIVNNEMHSVKQFKKVHKNVLVQDLRESVKKHIKLFWFLDVLLILLNFIFIKGTHLEGYRFFSIFYNIILNLLLIAPFFKLWYHQVLLNKLVSEDKDFGKLKEQCNELIDLNDQLISRLENDLYAYSNNSSKKKRIRYLGKSKRKMMWIRFNVKRILKHQNRKKTIMYNVMNGLNKGLLLSVLLLIIIFLILI</sequence>
<keyword evidence="1" id="KW-1133">Transmembrane helix</keyword>
<protein>
    <submittedName>
        <fullName evidence="2">Uncharacterized protein</fullName>
    </submittedName>
</protein>
<keyword evidence="1" id="KW-0812">Transmembrane</keyword>
<reference evidence="2 3" key="1">
    <citation type="journal article" date="2011" name="J. Bacteriol.">
        <title>Genome sequence of Haloplasma contractile, an unusual contractile bacterium from a deep-sea anoxic brine lake.</title>
        <authorList>
            <person name="Antunes A."/>
            <person name="Alam I."/>
            <person name="El Dorry H."/>
            <person name="Siam R."/>
            <person name="Robertson A."/>
            <person name="Bajic V.B."/>
            <person name="Stingl U."/>
        </authorList>
    </citation>
    <scope>NUCLEOTIDE SEQUENCE [LARGE SCALE GENOMIC DNA]</scope>
    <source>
        <strain evidence="2 3">SSD-17B</strain>
    </source>
</reference>
<dbReference type="RefSeq" id="WP_008827415.1">
    <property type="nucleotide sequence ID" value="NZ_AFNU02000006.1"/>
</dbReference>
<dbReference type="InParanoid" id="U2EA35"/>